<dbReference type="Proteomes" id="UP000580654">
    <property type="component" value="Unassembled WGS sequence"/>
</dbReference>
<organism evidence="2 3">
    <name type="scientific">Muricoccus pecuniae</name>
    <dbReference type="NCBI Taxonomy" id="693023"/>
    <lineage>
        <taxon>Bacteria</taxon>
        <taxon>Pseudomonadati</taxon>
        <taxon>Pseudomonadota</taxon>
        <taxon>Alphaproteobacteria</taxon>
        <taxon>Acetobacterales</taxon>
        <taxon>Roseomonadaceae</taxon>
        <taxon>Muricoccus</taxon>
    </lineage>
</organism>
<dbReference type="EMBL" id="JACIJD010000011">
    <property type="protein sequence ID" value="MBB5694697.1"/>
    <property type="molecule type" value="Genomic_DNA"/>
</dbReference>
<proteinExistence type="inferred from homology"/>
<dbReference type="Pfam" id="PF03401">
    <property type="entry name" value="TctC"/>
    <property type="match status" value="1"/>
</dbReference>
<dbReference type="PANTHER" id="PTHR42928">
    <property type="entry name" value="TRICARBOXYLATE-BINDING PROTEIN"/>
    <property type="match status" value="1"/>
</dbReference>
<dbReference type="InterPro" id="IPR005064">
    <property type="entry name" value="BUG"/>
</dbReference>
<dbReference type="CDD" id="cd07012">
    <property type="entry name" value="PBP2_Bug_TTT"/>
    <property type="match status" value="1"/>
</dbReference>
<dbReference type="Gene3D" id="3.40.190.10">
    <property type="entry name" value="Periplasmic binding protein-like II"/>
    <property type="match status" value="1"/>
</dbReference>
<comment type="similarity">
    <text evidence="1">Belongs to the UPF0065 (bug) family.</text>
</comment>
<dbReference type="AlphaFoldDB" id="A0A840YE97"/>
<dbReference type="InterPro" id="IPR042100">
    <property type="entry name" value="Bug_dom1"/>
</dbReference>
<accession>A0A840YE97</accession>
<dbReference type="RefSeq" id="WP_184519183.1">
    <property type="nucleotide sequence ID" value="NZ_JACIJD010000011.1"/>
</dbReference>
<gene>
    <name evidence="2" type="ORF">FHS87_002749</name>
</gene>
<keyword evidence="2" id="KW-0675">Receptor</keyword>
<comment type="caution">
    <text evidence="2">The sequence shown here is derived from an EMBL/GenBank/DDBJ whole genome shotgun (WGS) entry which is preliminary data.</text>
</comment>
<protein>
    <submittedName>
        <fullName evidence="2">Tripartite-type tricarboxylate transporter receptor subunit TctC</fullName>
    </submittedName>
</protein>
<name>A0A840YE97_9PROT</name>
<dbReference type="PIRSF" id="PIRSF017082">
    <property type="entry name" value="YflP"/>
    <property type="match status" value="1"/>
</dbReference>
<dbReference type="PANTHER" id="PTHR42928:SF5">
    <property type="entry name" value="BLR1237 PROTEIN"/>
    <property type="match status" value="1"/>
</dbReference>
<dbReference type="Gene3D" id="3.40.190.150">
    <property type="entry name" value="Bordetella uptake gene, domain 1"/>
    <property type="match status" value="1"/>
</dbReference>
<keyword evidence="3" id="KW-1185">Reference proteome</keyword>
<reference evidence="2 3" key="1">
    <citation type="submission" date="2020-08" db="EMBL/GenBank/DDBJ databases">
        <title>Genomic Encyclopedia of Type Strains, Phase IV (KMG-IV): sequencing the most valuable type-strain genomes for metagenomic binning, comparative biology and taxonomic classification.</title>
        <authorList>
            <person name="Goeker M."/>
        </authorList>
    </citation>
    <scope>NUCLEOTIDE SEQUENCE [LARGE SCALE GENOMIC DNA]</scope>
    <source>
        <strain evidence="2 3">DSM 25622</strain>
    </source>
</reference>
<dbReference type="SUPFAM" id="SSF53850">
    <property type="entry name" value="Periplasmic binding protein-like II"/>
    <property type="match status" value="1"/>
</dbReference>
<evidence type="ECO:0000256" key="1">
    <source>
        <dbReference type="ARBA" id="ARBA00006987"/>
    </source>
</evidence>
<evidence type="ECO:0000313" key="3">
    <source>
        <dbReference type="Proteomes" id="UP000580654"/>
    </source>
</evidence>
<sequence>MMERRRIGTAAMSLALGSLAGRAARAQEAWPSRTVTMIVPYAPGGSNDVVARLLAPGLQAAFGRSFVVENRAGAGGAVGMAQVARARPDGHMLLVSSASNHVFNHLVVPDQGYDPREALSAVAMMVDVPNALAVHPSLGVTDVQGFLAKLRATPGGLSFASTGVGSSNHLAGELLRLRAGVELNHVPYRGGGPALSDLIAGTVPVAFLNLPTVLPAAEAGQVRLLGIGGKARLSSRPDILTIREQGVADYEVQSWTGLFAPRSTPRPVIDRLAEEVKALLDHPTMRERLKEMGSENIWAGPDATDAFVRAEFDRWGPIVKQAGVTSN</sequence>
<evidence type="ECO:0000313" key="2">
    <source>
        <dbReference type="EMBL" id="MBB5694697.1"/>
    </source>
</evidence>